<comment type="caution">
    <text evidence="3">The sequence shown here is derived from an EMBL/GenBank/DDBJ whole genome shotgun (WGS) entry which is preliminary data.</text>
</comment>
<gene>
    <name evidence="3" type="ORF">ACFSAV_09730</name>
</gene>
<dbReference type="Gene3D" id="3.20.20.70">
    <property type="entry name" value="Aldolase class I"/>
    <property type="match status" value="1"/>
</dbReference>
<accession>A0ABW4NVH6</accession>
<evidence type="ECO:0000313" key="3">
    <source>
        <dbReference type="EMBL" id="MFD1806634.1"/>
    </source>
</evidence>
<dbReference type="CDD" id="cd00429">
    <property type="entry name" value="RPE"/>
    <property type="match status" value="1"/>
</dbReference>
<evidence type="ECO:0000313" key="4">
    <source>
        <dbReference type="Proteomes" id="UP001597420"/>
    </source>
</evidence>
<sequence length="232" mass="25834">MNVNKSQLIQRLKTQSISIGILASDWLKLPDTLATLSAQQHYLLHFDIGDGQFSPFFTVGAIAVKQFPSPFIKDVHLMVKDPFNVAKDCAKAGADIITLQIEQSETLATTIDYLATHYPECLIGLTLCPETELVSLIPYLNKIDLIQVLTLDPRTGIKAEQQYIVERIGVLIEMLKEIRAEKLIAVDGSMNLTLAAQLYPLGIDWVVSGSALFSHDDLQQTLLQWKTAFIHN</sequence>
<evidence type="ECO:0000256" key="1">
    <source>
        <dbReference type="ARBA" id="ARBA00022723"/>
    </source>
</evidence>
<evidence type="ECO:0000256" key="2">
    <source>
        <dbReference type="ARBA" id="ARBA00023235"/>
    </source>
</evidence>
<reference evidence="4" key="1">
    <citation type="journal article" date="2019" name="Int. J. Syst. Evol. Microbiol.">
        <title>The Global Catalogue of Microorganisms (GCM) 10K type strain sequencing project: providing services to taxonomists for standard genome sequencing and annotation.</title>
        <authorList>
            <consortium name="The Broad Institute Genomics Platform"/>
            <consortium name="The Broad Institute Genome Sequencing Center for Infectious Disease"/>
            <person name="Wu L."/>
            <person name="Ma J."/>
        </authorList>
    </citation>
    <scope>NUCLEOTIDE SEQUENCE [LARGE SCALE GENOMIC DNA]</scope>
    <source>
        <strain evidence="4">CCM 7950</strain>
    </source>
</reference>
<dbReference type="EMBL" id="JBHUFP010000025">
    <property type="protein sequence ID" value="MFD1806634.1"/>
    <property type="molecule type" value="Genomic_DNA"/>
</dbReference>
<dbReference type="InterPro" id="IPR000056">
    <property type="entry name" value="Ribul_P_3_epim-like"/>
</dbReference>
<dbReference type="SUPFAM" id="SSF51366">
    <property type="entry name" value="Ribulose-phoshate binding barrel"/>
    <property type="match status" value="1"/>
</dbReference>
<protein>
    <submittedName>
        <fullName evidence="3">Ribulose phosphate epimerase</fullName>
    </submittedName>
</protein>
<keyword evidence="1" id="KW-0479">Metal-binding</keyword>
<dbReference type="RefSeq" id="WP_379099045.1">
    <property type="nucleotide sequence ID" value="NZ_JBHUFP010000025.1"/>
</dbReference>
<dbReference type="InterPro" id="IPR013785">
    <property type="entry name" value="Aldolase_TIM"/>
</dbReference>
<name>A0ABW4NVH6_9PAST</name>
<dbReference type="PANTHER" id="PTHR11749">
    <property type="entry name" value="RIBULOSE-5-PHOSPHATE-3-EPIMERASE"/>
    <property type="match status" value="1"/>
</dbReference>
<dbReference type="InterPro" id="IPR011060">
    <property type="entry name" value="RibuloseP-bd_barrel"/>
</dbReference>
<dbReference type="Pfam" id="PF00834">
    <property type="entry name" value="Ribul_P_3_epim"/>
    <property type="match status" value="1"/>
</dbReference>
<organism evidence="3 4">
    <name type="scientific">Pasteurella oralis</name>
    <dbReference type="NCBI Taxonomy" id="1071947"/>
    <lineage>
        <taxon>Bacteria</taxon>
        <taxon>Pseudomonadati</taxon>
        <taxon>Pseudomonadota</taxon>
        <taxon>Gammaproteobacteria</taxon>
        <taxon>Pasteurellales</taxon>
        <taxon>Pasteurellaceae</taxon>
        <taxon>Pasteurella</taxon>
    </lineage>
</organism>
<dbReference type="Proteomes" id="UP001597420">
    <property type="component" value="Unassembled WGS sequence"/>
</dbReference>
<proteinExistence type="predicted"/>
<keyword evidence="4" id="KW-1185">Reference proteome</keyword>
<keyword evidence="2" id="KW-0413">Isomerase</keyword>
<dbReference type="NCBIfam" id="NF005986">
    <property type="entry name" value="PRK08091.1"/>
    <property type="match status" value="1"/>
</dbReference>